<name>A0A9P5N9B0_GYMJU</name>
<feature type="non-terminal residue" evidence="1">
    <location>
        <position position="249"/>
    </location>
</feature>
<dbReference type="Pfam" id="PF12224">
    <property type="entry name" value="Amidoligase_2"/>
    <property type="match status" value="1"/>
</dbReference>
<gene>
    <name evidence="1" type="ORF">CPB84DRAFT_1623433</name>
</gene>
<evidence type="ECO:0000313" key="1">
    <source>
        <dbReference type="EMBL" id="KAF8870757.1"/>
    </source>
</evidence>
<evidence type="ECO:0000313" key="2">
    <source>
        <dbReference type="Proteomes" id="UP000724874"/>
    </source>
</evidence>
<proteinExistence type="predicted"/>
<sequence length="249" mass="28502">TFGVEIELLVKPLPELDSFLMEKGFDRKNRNLIYEGIVSVLSGVSISSKIRDPSKKEPQEFHNWYITYDSSISERPEFYAVELVSPIFSSTNPQEWKESVNAIWMALNANFEVSMDSSCGTHIHVGTPEKFSFEDLKKIAKGTVYYQPALETIMPQGRETKFCKANILESSSLKTAYDDAQRIGYRSLFQWVNDLQDKQALATAMSPNKTVSWNFKNVIENCGTVEFRRPPQVDSELMTRHWIAFTLSM</sequence>
<dbReference type="AlphaFoldDB" id="A0A9P5N9B0"/>
<keyword evidence="2" id="KW-1185">Reference proteome</keyword>
<feature type="non-terminal residue" evidence="1">
    <location>
        <position position="1"/>
    </location>
</feature>
<protein>
    <submittedName>
        <fullName evidence="1">Amidoligase</fullName>
    </submittedName>
</protein>
<accession>A0A9P5N9B0</accession>
<dbReference type="EMBL" id="JADNYJ010000336">
    <property type="protein sequence ID" value="KAF8870757.1"/>
    <property type="molecule type" value="Genomic_DNA"/>
</dbReference>
<comment type="caution">
    <text evidence="1">The sequence shown here is derived from an EMBL/GenBank/DDBJ whole genome shotgun (WGS) entry which is preliminary data.</text>
</comment>
<dbReference type="OrthoDB" id="5300045at2759"/>
<dbReference type="PANTHER" id="PTHR36847:SF1">
    <property type="entry name" value="AMIDOLIGASE ENZYME"/>
    <property type="match status" value="1"/>
</dbReference>
<reference evidence="1" key="1">
    <citation type="submission" date="2020-11" db="EMBL/GenBank/DDBJ databases">
        <authorList>
            <consortium name="DOE Joint Genome Institute"/>
            <person name="Ahrendt S."/>
            <person name="Riley R."/>
            <person name="Andreopoulos W."/>
            <person name="LaButti K."/>
            <person name="Pangilinan J."/>
            <person name="Ruiz-duenas F.J."/>
            <person name="Barrasa J.M."/>
            <person name="Sanchez-Garcia M."/>
            <person name="Camarero S."/>
            <person name="Miyauchi S."/>
            <person name="Serrano A."/>
            <person name="Linde D."/>
            <person name="Babiker R."/>
            <person name="Drula E."/>
            <person name="Ayuso-Fernandez I."/>
            <person name="Pacheco R."/>
            <person name="Padilla G."/>
            <person name="Ferreira P."/>
            <person name="Barriuso J."/>
            <person name="Kellner H."/>
            <person name="Castanera R."/>
            <person name="Alfaro M."/>
            <person name="Ramirez L."/>
            <person name="Pisabarro A.G."/>
            <person name="Kuo A."/>
            <person name="Tritt A."/>
            <person name="Lipzen A."/>
            <person name="He G."/>
            <person name="Yan M."/>
            <person name="Ng V."/>
            <person name="Cullen D."/>
            <person name="Martin F."/>
            <person name="Rosso M.-N."/>
            <person name="Henrissat B."/>
            <person name="Hibbett D."/>
            <person name="Martinez A.T."/>
            <person name="Grigoriev I.V."/>
        </authorList>
    </citation>
    <scope>NUCLEOTIDE SEQUENCE</scope>
    <source>
        <strain evidence="1">AH 44721</strain>
    </source>
</reference>
<dbReference type="Proteomes" id="UP000724874">
    <property type="component" value="Unassembled WGS sequence"/>
</dbReference>
<dbReference type="InterPro" id="IPR022025">
    <property type="entry name" value="Amidoligase_2"/>
</dbReference>
<organism evidence="1 2">
    <name type="scientific">Gymnopilus junonius</name>
    <name type="common">Spectacular rustgill mushroom</name>
    <name type="synonym">Gymnopilus spectabilis subsp. junonius</name>
    <dbReference type="NCBI Taxonomy" id="109634"/>
    <lineage>
        <taxon>Eukaryota</taxon>
        <taxon>Fungi</taxon>
        <taxon>Dikarya</taxon>
        <taxon>Basidiomycota</taxon>
        <taxon>Agaricomycotina</taxon>
        <taxon>Agaricomycetes</taxon>
        <taxon>Agaricomycetidae</taxon>
        <taxon>Agaricales</taxon>
        <taxon>Agaricineae</taxon>
        <taxon>Hymenogastraceae</taxon>
        <taxon>Gymnopilus</taxon>
    </lineage>
</organism>
<dbReference type="PANTHER" id="PTHR36847">
    <property type="entry name" value="AMIDOLIGASE ENZYME"/>
    <property type="match status" value="1"/>
</dbReference>